<feature type="signal peptide" evidence="7">
    <location>
        <begin position="1"/>
        <end position="27"/>
    </location>
</feature>
<evidence type="ECO:0000256" key="4">
    <source>
        <dbReference type="ARBA" id="ARBA00022448"/>
    </source>
</evidence>
<dbReference type="PIRSF" id="PIRSF002756">
    <property type="entry name" value="PstS"/>
    <property type="match status" value="1"/>
</dbReference>
<dbReference type="GO" id="GO:0035435">
    <property type="term" value="P:phosphate ion transmembrane transport"/>
    <property type="evidence" value="ECO:0007669"/>
    <property type="project" value="InterPro"/>
</dbReference>
<dbReference type="GO" id="GO:0043190">
    <property type="term" value="C:ATP-binding cassette (ABC) transporter complex"/>
    <property type="evidence" value="ECO:0007669"/>
    <property type="project" value="InterPro"/>
</dbReference>
<dbReference type="GO" id="GO:0042301">
    <property type="term" value="F:phosphate ion binding"/>
    <property type="evidence" value="ECO:0007669"/>
    <property type="project" value="InterPro"/>
</dbReference>
<name>A0A6V8MEH5_9BACT</name>
<keyword evidence="4 6" id="KW-0813">Transport</keyword>
<comment type="similarity">
    <text evidence="2 6">Belongs to the PstS family.</text>
</comment>
<gene>
    <name evidence="9" type="ORF">GMST_07020</name>
</gene>
<organism evidence="9 10">
    <name type="scientific">Geomonas silvestris</name>
    <dbReference type="NCBI Taxonomy" id="2740184"/>
    <lineage>
        <taxon>Bacteria</taxon>
        <taxon>Pseudomonadati</taxon>
        <taxon>Thermodesulfobacteriota</taxon>
        <taxon>Desulfuromonadia</taxon>
        <taxon>Geobacterales</taxon>
        <taxon>Geobacteraceae</taxon>
        <taxon>Geomonas</taxon>
    </lineage>
</organism>
<dbReference type="RefSeq" id="WP_183353217.1">
    <property type="nucleotide sequence ID" value="NZ_BLXX01000001.1"/>
</dbReference>
<dbReference type="Proteomes" id="UP000556026">
    <property type="component" value="Unassembled WGS sequence"/>
</dbReference>
<evidence type="ECO:0000256" key="6">
    <source>
        <dbReference type="PIRNR" id="PIRNR002756"/>
    </source>
</evidence>
<sequence>MFTAARLARTVIAALLLVAAGICQARAEVPLTGAGATFPYPLYQKWFKDYASIDPEVRFSYQAIGSGGGIREILAGSVDFGASDKYLTDEELKKAPAKLLHIPTVLGAVAVSYHLPGVAGTLKLTPDTLGAIFMGTIGSWNDPRLLRDNPGLALPDQPIVVVHRSDASGTTSIFTDYLSRVNELWGATLGSGTSVPFPVGVGAKGSSEVVQQIKETPYSIGYLEIAYAVEHGLATAALKNRSGVFVKPTMLSTRAAAAHLKKVSGDHRVSLVNRSGREVYPIVGLTWLLVYQRQKDAEKGKKLVEFLNWELRKAEKMTSTLYYTPLPKNLADEVEKTIRSITW</sequence>
<dbReference type="EMBL" id="BLXX01000001">
    <property type="protein sequence ID" value="GFO58377.1"/>
    <property type="molecule type" value="Genomic_DNA"/>
</dbReference>
<comment type="subunit">
    <text evidence="3">The complex is composed of two ATP-binding proteins (PstB), two transmembrane proteins (PstC and PstA) and a solute-binding protein (PstS).</text>
</comment>
<evidence type="ECO:0000256" key="2">
    <source>
        <dbReference type="ARBA" id="ARBA00008725"/>
    </source>
</evidence>
<dbReference type="Gene3D" id="3.40.190.10">
    <property type="entry name" value="Periplasmic binding protein-like II"/>
    <property type="match status" value="2"/>
</dbReference>
<proteinExistence type="inferred from homology"/>
<evidence type="ECO:0000259" key="8">
    <source>
        <dbReference type="Pfam" id="PF12849"/>
    </source>
</evidence>
<evidence type="ECO:0000313" key="9">
    <source>
        <dbReference type="EMBL" id="GFO58377.1"/>
    </source>
</evidence>
<comment type="function">
    <text evidence="1">Part of the ABC transporter complex PstSACB involved in phosphate import.</text>
</comment>
<comment type="caution">
    <text evidence="9">The sequence shown here is derived from an EMBL/GenBank/DDBJ whole genome shotgun (WGS) entry which is preliminary data.</text>
</comment>
<dbReference type="CDD" id="cd13565">
    <property type="entry name" value="PBP2_PstS"/>
    <property type="match status" value="1"/>
</dbReference>
<dbReference type="InterPro" id="IPR050962">
    <property type="entry name" value="Phosphate-bind_PstS"/>
</dbReference>
<evidence type="ECO:0000313" key="10">
    <source>
        <dbReference type="Proteomes" id="UP000556026"/>
    </source>
</evidence>
<evidence type="ECO:0000256" key="7">
    <source>
        <dbReference type="SAM" id="SignalP"/>
    </source>
</evidence>
<evidence type="ECO:0000256" key="1">
    <source>
        <dbReference type="ARBA" id="ARBA00002841"/>
    </source>
</evidence>
<dbReference type="PANTHER" id="PTHR42996:SF1">
    <property type="entry name" value="PHOSPHATE-BINDING PROTEIN PSTS"/>
    <property type="match status" value="1"/>
</dbReference>
<dbReference type="InterPro" id="IPR005673">
    <property type="entry name" value="ABC_phos-bd_PstS"/>
</dbReference>
<dbReference type="SUPFAM" id="SSF53850">
    <property type="entry name" value="Periplasmic binding protein-like II"/>
    <property type="match status" value="1"/>
</dbReference>
<evidence type="ECO:0000256" key="5">
    <source>
        <dbReference type="ARBA" id="ARBA00022592"/>
    </source>
</evidence>
<keyword evidence="7" id="KW-0732">Signal</keyword>
<dbReference type="Pfam" id="PF12849">
    <property type="entry name" value="PBP_like_2"/>
    <property type="match status" value="1"/>
</dbReference>
<feature type="domain" description="PBP" evidence="8">
    <location>
        <begin position="31"/>
        <end position="307"/>
    </location>
</feature>
<evidence type="ECO:0000256" key="3">
    <source>
        <dbReference type="ARBA" id="ARBA00011529"/>
    </source>
</evidence>
<dbReference type="NCBIfam" id="TIGR00975">
    <property type="entry name" value="3a0107s03"/>
    <property type="match status" value="1"/>
</dbReference>
<keyword evidence="5 6" id="KW-0592">Phosphate transport</keyword>
<dbReference type="PANTHER" id="PTHR42996">
    <property type="entry name" value="PHOSPHATE-BINDING PROTEIN PSTS"/>
    <property type="match status" value="1"/>
</dbReference>
<keyword evidence="10" id="KW-1185">Reference proteome</keyword>
<reference evidence="10" key="1">
    <citation type="submission" date="2020-06" db="EMBL/GenBank/DDBJ databases">
        <title>Draft genomic sequence of Geomonas sp. Red330.</title>
        <authorList>
            <person name="Itoh H."/>
            <person name="Zhenxing X."/>
            <person name="Ushijima N."/>
            <person name="Masuda Y."/>
            <person name="Shiratori Y."/>
            <person name="Senoo K."/>
        </authorList>
    </citation>
    <scope>NUCLEOTIDE SEQUENCE [LARGE SCALE GENOMIC DNA]</scope>
    <source>
        <strain evidence="10">Red330</strain>
    </source>
</reference>
<accession>A0A6V8MEH5</accession>
<feature type="chain" id="PRO_5028302279" description="Phosphate-binding protein" evidence="7">
    <location>
        <begin position="28"/>
        <end position="343"/>
    </location>
</feature>
<dbReference type="AlphaFoldDB" id="A0A6V8MEH5"/>
<dbReference type="InterPro" id="IPR024370">
    <property type="entry name" value="PBP_domain"/>
</dbReference>
<protein>
    <recommendedName>
        <fullName evidence="6">Phosphate-binding protein</fullName>
    </recommendedName>
</protein>